<dbReference type="PANTHER" id="PTHR22754:SF32">
    <property type="entry name" value="DISCO-INTERACTING PROTEIN 2"/>
    <property type="match status" value="1"/>
</dbReference>
<dbReference type="Pfam" id="PF00501">
    <property type="entry name" value="AMP-binding"/>
    <property type="match status" value="1"/>
</dbReference>
<proteinExistence type="inferred from homology"/>
<keyword evidence="2 7" id="KW-0436">Ligase</keyword>
<gene>
    <name evidence="7" type="ORF">K6T79_01760</name>
</gene>
<keyword evidence="4" id="KW-0443">Lipid metabolism</keyword>
<evidence type="ECO:0000256" key="1">
    <source>
        <dbReference type="ARBA" id="ARBA00006432"/>
    </source>
</evidence>
<keyword evidence="3" id="KW-0276">Fatty acid metabolism</keyword>
<dbReference type="InterPro" id="IPR045851">
    <property type="entry name" value="AMP-bd_C_sf"/>
</dbReference>
<dbReference type="InterPro" id="IPR000873">
    <property type="entry name" value="AMP-dep_synth/lig_dom"/>
</dbReference>
<evidence type="ECO:0000256" key="2">
    <source>
        <dbReference type="ARBA" id="ARBA00022598"/>
    </source>
</evidence>
<dbReference type="EMBL" id="JAYJJR010000001">
    <property type="protein sequence ID" value="MEB3019768.1"/>
    <property type="molecule type" value="Genomic_DNA"/>
</dbReference>
<dbReference type="RefSeq" id="WP_225404676.1">
    <property type="nucleotide sequence ID" value="NZ_JAYJJR010000001.1"/>
</dbReference>
<evidence type="ECO:0000313" key="8">
    <source>
        <dbReference type="Proteomes" id="UP001299596"/>
    </source>
</evidence>
<feature type="domain" description="AMP-dependent synthetase/ligase" evidence="5">
    <location>
        <begin position="12"/>
        <end position="408"/>
    </location>
</feature>
<evidence type="ECO:0000259" key="6">
    <source>
        <dbReference type="Pfam" id="PF23024"/>
    </source>
</evidence>
<evidence type="ECO:0000256" key="4">
    <source>
        <dbReference type="ARBA" id="ARBA00023098"/>
    </source>
</evidence>
<evidence type="ECO:0000259" key="5">
    <source>
        <dbReference type="Pfam" id="PF00501"/>
    </source>
</evidence>
<evidence type="ECO:0000313" key="7">
    <source>
        <dbReference type="EMBL" id="MEB3019768.1"/>
    </source>
</evidence>
<dbReference type="GO" id="GO:0016874">
    <property type="term" value="F:ligase activity"/>
    <property type="evidence" value="ECO:0007669"/>
    <property type="project" value="UniProtKB-KW"/>
</dbReference>
<comment type="caution">
    <text evidence="7">The sequence shown here is derived from an EMBL/GenBank/DDBJ whole genome shotgun (WGS) entry which is preliminary data.</text>
</comment>
<dbReference type="Gene3D" id="3.30.300.30">
    <property type="match status" value="1"/>
</dbReference>
<sequence length="602" mass="64038">MRVSTPTLVELLRRQAERYGDKVVFSFSYNGDEEDRSELTYRELDTRARAIGSTLQQQGAAGQRVLVLVRPGLDFIAGYFGCLYAGAVAVPVHQKMAPRLAVVIPDAQAGFALSTADTQANIKAGVDALVEGRALRWCVIEDAVTADPDSWVAPAVDPGSTAMIQYTSGSTTSPKGVVLSHGNLMHNLEVTRRAWNGDDSGVGVYWLPPHHDMGLIGVILEIMYAGASAVLMSPAAFIKRPMRWLEAVSRHRAYITTAPSFAYDKCVERSTPAERAALDLSGLSIAMIGAEPVRASTLAAFADAFAPAGFRLEAFTPVYGLAEATLLVSGQADSAAPGVRHLDRDALGEHRAVDVAPDDPSAAAVVGCGPPQDGQRVVIVDPVTRQSCGTDEIGEIWVAGPSVAQGYWGRPEETAQTFAGYVADTGEGPFLRTGDLGFLCAGELFVTGRVQDLVSIDGHNYYPNDVEATVQDSHPMLLSGRGAVMATTPVQGAIEQLVVVQEVDPAATELDGVIDTVRAAITRYHGIEASAVVLVAPLSIPTTSSGKIQRSQCRRQFIDGDLAVLAEWRGPLPEPPPPASQDEVNQIMAELQASLLRKGSSR</sequence>
<feature type="domain" description="AMP-binding enzyme C-terminal" evidence="6">
    <location>
        <begin position="452"/>
        <end position="564"/>
    </location>
</feature>
<accession>A0ABU5XCC3</accession>
<comment type="similarity">
    <text evidence="1">Belongs to the ATP-dependent AMP-binding enzyme family.</text>
</comment>
<dbReference type="InterPro" id="IPR040097">
    <property type="entry name" value="FAAL/FAAC"/>
</dbReference>
<dbReference type="Proteomes" id="UP001299596">
    <property type="component" value="Unassembled WGS sequence"/>
</dbReference>
<dbReference type="InterPro" id="IPR025110">
    <property type="entry name" value="AMP-bd_C"/>
</dbReference>
<keyword evidence="8" id="KW-1185">Reference proteome</keyword>
<reference evidence="7 8" key="1">
    <citation type="submission" date="2023-12" db="EMBL/GenBank/DDBJ databases">
        <title>Description of new species of Mycobacterium terrae complex isolated from sewage at the Sao Paulo Zoological Park Foundation in Brazil.</title>
        <authorList>
            <person name="Romagnoli C.L."/>
            <person name="Conceicao E.C."/>
            <person name="Machado E."/>
            <person name="Barreto L.B.P.F."/>
            <person name="Sharma A."/>
            <person name="Silva N.M."/>
            <person name="Marques L.E."/>
            <person name="Juliana M.A."/>
            <person name="Lourenco M.C.S."/>
            <person name="Digiampietri L.A."/>
            <person name="Suffys P.N."/>
            <person name="Viana-Niero C."/>
        </authorList>
    </citation>
    <scope>NUCLEOTIDE SEQUENCE [LARGE SCALE GENOMIC DNA]</scope>
    <source>
        <strain evidence="7 8">MYC098</strain>
    </source>
</reference>
<organism evidence="7 8">
    <name type="scientific">[Mycobacterium] crassicus</name>
    <dbReference type="NCBI Taxonomy" id="2872309"/>
    <lineage>
        <taxon>Bacteria</taxon>
        <taxon>Bacillati</taxon>
        <taxon>Actinomycetota</taxon>
        <taxon>Actinomycetes</taxon>
        <taxon>Mycobacteriales</taxon>
        <taxon>Mycobacteriaceae</taxon>
        <taxon>Mycolicibacter</taxon>
    </lineage>
</organism>
<dbReference type="SUPFAM" id="SSF56801">
    <property type="entry name" value="Acetyl-CoA synthetase-like"/>
    <property type="match status" value="1"/>
</dbReference>
<dbReference type="InterPro" id="IPR042099">
    <property type="entry name" value="ANL_N_sf"/>
</dbReference>
<dbReference type="PANTHER" id="PTHR22754">
    <property type="entry name" value="DISCO-INTERACTING PROTEIN 2 DIP2 -RELATED"/>
    <property type="match status" value="1"/>
</dbReference>
<dbReference type="Pfam" id="PF23024">
    <property type="entry name" value="AMP-dom_DIP2-like"/>
    <property type="match status" value="1"/>
</dbReference>
<protein>
    <submittedName>
        <fullName evidence="7">Fatty acyl-AMP ligase</fullName>
    </submittedName>
</protein>
<dbReference type="CDD" id="cd05931">
    <property type="entry name" value="FAAL"/>
    <property type="match status" value="1"/>
</dbReference>
<evidence type="ECO:0000256" key="3">
    <source>
        <dbReference type="ARBA" id="ARBA00022832"/>
    </source>
</evidence>
<dbReference type="Gene3D" id="3.40.50.12780">
    <property type="entry name" value="N-terminal domain of ligase-like"/>
    <property type="match status" value="1"/>
</dbReference>
<name>A0ABU5XCC3_9MYCO</name>